<feature type="transmembrane region" description="Helical" evidence="1">
    <location>
        <begin position="35"/>
        <end position="55"/>
    </location>
</feature>
<name>A0A0F9MPF7_9ZZZZ</name>
<dbReference type="AlphaFoldDB" id="A0A0F9MPF7"/>
<evidence type="ECO:0000313" key="2">
    <source>
        <dbReference type="EMBL" id="KKN01277.1"/>
    </source>
</evidence>
<sequence length="96" mass="11264">MDEEEKMKGTEQQIYLSKKVNYLQRIFKRSLITTNISQGSVLIISIGLFIINFYFGYMYLNFIAIGLSISIAIQSGFSLLYFHPFWKRQLNILVKK</sequence>
<evidence type="ECO:0000256" key="1">
    <source>
        <dbReference type="SAM" id="Phobius"/>
    </source>
</evidence>
<keyword evidence="1" id="KW-0472">Membrane</keyword>
<feature type="transmembrane region" description="Helical" evidence="1">
    <location>
        <begin position="61"/>
        <end position="82"/>
    </location>
</feature>
<protein>
    <submittedName>
        <fullName evidence="2">Uncharacterized protein</fullName>
    </submittedName>
</protein>
<keyword evidence="1" id="KW-0812">Transmembrane</keyword>
<gene>
    <name evidence="2" type="ORF">LCGC14_1129350</name>
</gene>
<reference evidence="2" key="1">
    <citation type="journal article" date="2015" name="Nature">
        <title>Complex archaea that bridge the gap between prokaryotes and eukaryotes.</title>
        <authorList>
            <person name="Spang A."/>
            <person name="Saw J.H."/>
            <person name="Jorgensen S.L."/>
            <person name="Zaremba-Niedzwiedzka K."/>
            <person name="Martijn J."/>
            <person name="Lind A.E."/>
            <person name="van Eijk R."/>
            <person name="Schleper C."/>
            <person name="Guy L."/>
            <person name="Ettema T.J."/>
        </authorList>
    </citation>
    <scope>NUCLEOTIDE SEQUENCE</scope>
</reference>
<dbReference type="EMBL" id="LAZR01005279">
    <property type="protein sequence ID" value="KKN01277.1"/>
    <property type="molecule type" value="Genomic_DNA"/>
</dbReference>
<keyword evidence="1" id="KW-1133">Transmembrane helix</keyword>
<organism evidence="2">
    <name type="scientific">marine sediment metagenome</name>
    <dbReference type="NCBI Taxonomy" id="412755"/>
    <lineage>
        <taxon>unclassified sequences</taxon>
        <taxon>metagenomes</taxon>
        <taxon>ecological metagenomes</taxon>
    </lineage>
</organism>
<accession>A0A0F9MPF7</accession>
<proteinExistence type="predicted"/>
<comment type="caution">
    <text evidence="2">The sequence shown here is derived from an EMBL/GenBank/DDBJ whole genome shotgun (WGS) entry which is preliminary data.</text>
</comment>